<evidence type="ECO:0000256" key="4">
    <source>
        <dbReference type="PIRSR" id="PIRSR005962-1"/>
    </source>
</evidence>
<dbReference type="InterPro" id="IPR002933">
    <property type="entry name" value="Peptidase_M20"/>
</dbReference>
<dbReference type="PANTHER" id="PTHR11014">
    <property type="entry name" value="PEPTIDASE M20 FAMILY MEMBER"/>
    <property type="match status" value="1"/>
</dbReference>
<dbReference type="EMBL" id="KN846952">
    <property type="protein sequence ID" value="KIV81663.1"/>
    <property type="molecule type" value="Genomic_DNA"/>
</dbReference>
<dbReference type="AlphaFoldDB" id="A0A0D1Z470"/>
<organism evidence="6 7">
    <name type="scientific">Exophiala sideris</name>
    <dbReference type="NCBI Taxonomy" id="1016849"/>
    <lineage>
        <taxon>Eukaryota</taxon>
        <taxon>Fungi</taxon>
        <taxon>Dikarya</taxon>
        <taxon>Ascomycota</taxon>
        <taxon>Pezizomycotina</taxon>
        <taxon>Eurotiomycetes</taxon>
        <taxon>Chaetothyriomycetidae</taxon>
        <taxon>Chaetothyriales</taxon>
        <taxon>Herpotrichiellaceae</taxon>
        <taxon>Exophiala</taxon>
    </lineage>
</organism>
<evidence type="ECO:0000256" key="1">
    <source>
        <dbReference type="ARBA" id="ARBA00006153"/>
    </source>
</evidence>
<proteinExistence type="inferred from homology"/>
<dbReference type="GO" id="GO:0046872">
    <property type="term" value="F:metal ion binding"/>
    <property type="evidence" value="ECO:0007669"/>
    <property type="project" value="UniProtKB-KW"/>
</dbReference>
<feature type="binding site" evidence="4">
    <location>
        <position position="153"/>
    </location>
    <ligand>
        <name>Mn(2+)</name>
        <dbReference type="ChEBI" id="CHEBI:29035"/>
        <label>2</label>
    </ligand>
</feature>
<evidence type="ECO:0000259" key="5">
    <source>
        <dbReference type="Pfam" id="PF07687"/>
    </source>
</evidence>
<dbReference type="Gene3D" id="3.40.630.10">
    <property type="entry name" value="Zn peptidases"/>
    <property type="match status" value="1"/>
</dbReference>
<evidence type="ECO:0000313" key="7">
    <source>
        <dbReference type="Proteomes" id="UP000053599"/>
    </source>
</evidence>
<dbReference type="Pfam" id="PF07687">
    <property type="entry name" value="M20_dimer"/>
    <property type="match status" value="1"/>
</dbReference>
<accession>A0A0D1Z470</accession>
<feature type="binding site" evidence="4">
    <location>
        <position position="180"/>
    </location>
    <ligand>
        <name>Mn(2+)</name>
        <dbReference type="ChEBI" id="CHEBI:29035"/>
        <label>2</label>
    </ligand>
</feature>
<dbReference type="Gene3D" id="3.30.70.360">
    <property type="match status" value="1"/>
</dbReference>
<dbReference type="SUPFAM" id="SSF55031">
    <property type="entry name" value="Bacterial exopeptidase dimerisation domain"/>
    <property type="match status" value="1"/>
</dbReference>
<evidence type="ECO:0000313" key="6">
    <source>
        <dbReference type="EMBL" id="KIV81663.1"/>
    </source>
</evidence>
<dbReference type="InterPro" id="IPR011650">
    <property type="entry name" value="Peptidase_M20_dimer"/>
</dbReference>
<dbReference type="Pfam" id="PF01546">
    <property type="entry name" value="Peptidase_M20"/>
    <property type="match status" value="1"/>
</dbReference>
<evidence type="ECO:0000256" key="2">
    <source>
        <dbReference type="ARBA" id="ARBA00006247"/>
    </source>
</evidence>
<dbReference type="HOGENOM" id="CLU_023257_6_0_1"/>
<feature type="binding site" evidence="4">
    <location>
        <position position="119"/>
    </location>
    <ligand>
        <name>Mn(2+)</name>
        <dbReference type="ChEBI" id="CHEBI:29035"/>
        <label>2</label>
    </ligand>
</feature>
<comment type="similarity">
    <text evidence="1">Belongs to the peptidase M20 family.</text>
</comment>
<comment type="similarity">
    <text evidence="2">Belongs to the peptidase M20A family.</text>
</comment>
<dbReference type="InterPro" id="IPR017439">
    <property type="entry name" value="Amidohydrolase"/>
</dbReference>
<dbReference type="PIRSF" id="PIRSF005962">
    <property type="entry name" value="Pept_M20D_amidohydro"/>
    <property type="match status" value="1"/>
</dbReference>
<name>A0A0D1Z470_9EURO</name>
<keyword evidence="3" id="KW-0378">Hydrolase</keyword>
<dbReference type="PANTHER" id="PTHR11014:SF63">
    <property type="entry name" value="METALLOPEPTIDASE, PUTATIVE (AFU_ORTHOLOGUE AFUA_6G09600)-RELATED"/>
    <property type="match status" value="1"/>
</dbReference>
<feature type="domain" description="Peptidase M20 dimerisation" evidence="5">
    <location>
        <begin position="201"/>
        <end position="296"/>
    </location>
</feature>
<dbReference type="Proteomes" id="UP000053599">
    <property type="component" value="Unassembled WGS sequence"/>
</dbReference>
<dbReference type="FunFam" id="3.30.70.360:FF:000001">
    <property type="entry name" value="N-acetyldiaminopimelate deacetylase"/>
    <property type="match status" value="1"/>
</dbReference>
<keyword evidence="4" id="KW-0479">Metal-binding</keyword>
<dbReference type="NCBIfam" id="TIGR01891">
    <property type="entry name" value="amidohydrolases"/>
    <property type="match status" value="1"/>
</dbReference>
<dbReference type="InterPro" id="IPR036264">
    <property type="entry name" value="Bact_exopeptidase_dim_dom"/>
</dbReference>
<comment type="cofactor">
    <cofactor evidence="4">
        <name>Mn(2+)</name>
        <dbReference type="ChEBI" id="CHEBI:29035"/>
    </cofactor>
    <text evidence="4">The Mn(2+) ion enhances activity.</text>
</comment>
<evidence type="ECO:0000256" key="3">
    <source>
        <dbReference type="ARBA" id="ARBA00022801"/>
    </source>
</evidence>
<feature type="binding site" evidence="4">
    <location>
        <position position="117"/>
    </location>
    <ligand>
        <name>Mn(2+)</name>
        <dbReference type="ChEBI" id="CHEBI:29035"/>
        <label>2</label>
    </ligand>
</feature>
<keyword evidence="4" id="KW-0464">Manganese</keyword>
<dbReference type="OrthoDB" id="6119954at2759"/>
<reference evidence="6 7" key="1">
    <citation type="submission" date="2015-01" db="EMBL/GenBank/DDBJ databases">
        <title>The Genome Sequence of Exophiala sideris CBS121828.</title>
        <authorList>
            <consortium name="The Broad Institute Genomics Platform"/>
            <person name="Cuomo C."/>
            <person name="de Hoog S."/>
            <person name="Gorbushina A."/>
            <person name="Stielow B."/>
            <person name="Teixiera M."/>
            <person name="Abouelleil A."/>
            <person name="Chapman S.B."/>
            <person name="Priest M."/>
            <person name="Young S.K."/>
            <person name="Wortman J."/>
            <person name="Nusbaum C."/>
            <person name="Birren B."/>
        </authorList>
    </citation>
    <scope>NUCLEOTIDE SEQUENCE [LARGE SCALE GENOMIC DNA]</scope>
    <source>
        <strain evidence="6 7">CBS 121828</strain>
    </source>
</reference>
<dbReference type="GO" id="GO:0016787">
    <property type="term" value="F:hydrolase activity"/>
    <property type="evidence" value="ECO:0007669"/>
    <property type="project" value="UniProtKB-KW"/>
</dbReference>
<sequence>MTFQSGHMRSIIEEFRPGLKPFEAAYRDIHQHPELGRQEKRTSEIAASHLRTAGYVTTTNIGGYGLTGVLVNGPGPTVLLRADMDALPIRERTSLPYASTVETIDTDGEKKPVMHACGHDSHVAAMMGVSTLLANARERWSGTLIILFQPDEEHGAGARAMLDDKLYSKIPKPDIVLGQHLAPFKTGVVLIRSGVFMASADTFKVTIFGRGSHGARPQDSIDPVVLAASIILRLQTVVAREIGPEDVASVTCASIHGGKAHNVIPDEVEIILNIRTFEPSVREKVLAAVKRIIRGEAIASGVVKEPDVDLIVSYPLTVNDPPATQKLTEVFTSYFDNNRTWEAPRHTASEDFSLLASSIKVPSIFWNFGGVDPEKWEQYERTRDPKLIPNSHQDNYAPVIEPTLKTGIDAMSLAALTFLKTDADDGG</sequence>
<protein>
    <recommendedName>
        <fullName evidence="5">Peptidase M20 dimerisation domain-containing protein</fullName>
    </recommendedName>
</protein>
<gene>
    <name evidence="6" type="ORF">PV11_03832</name>
</gene>
<dbReference type="SUPFAM" id="SSF53187">
    <property type="entry name" value="Zn-dependent exopeptidases"/>
    <property type="match status" value="1"/>
</dbReference>